<organism evidence="2 3">
    <name type="scientific">Saccharopolyspora erythraea</name>
    <name type="common">Streptomyces erythraeus</name>
    <dbReference type="NCBI Taxonomy" id="1836"/>
    <lineage>
        <taxon>Bacteria</taxon>
        <taxon>Bacillati</taxon>
        <taxon>Actinomycetota</taxon>
        <taxon>Actinomycetes</taxon>
        <taxon>Pseudonocardiales</taxon>
        <taxon>Pseudonocardiaceae</taxon>
        <taxon>Saccharopolyspora</taxon>
    </lineage>
</organism>
<evidence type="ECO:0000313" key="3">
    <source>
        <dbReference type="Proteomes" id="UP001500729"/>
    </source>
</evidence>
<gene>
    <name evidence="2" type="ORF">GCM10009533_34780</name>
</gene>
<dbReference type="InterPro" id="IPR025736">
    <property type="entry name" value="PucR_C-HTH_dom"/>
</dbReference>
<dbReference type="PANTHER" id="PTHR33744">
    <property type="entry name" value="CARBOHYDRATE DIACID REGULATOR"/>
    <property type="match status" value="1"/>
</dbReference>
<dbReference type="Pfam" id="PF13556">
    <property type="entry name" value="HTH_30"/>
    <property type="match status" value="2"/>
</dbReference>
<comment type="caution">
    <text evidence="2">The sequence shown here is derived from an EMBL/GenBank/DDBJ whole genome shotgun (WGS) entry which is preliminary data.</text>
</comment>
<dbReference type="InterPro" id="IPR042070">
    <property type="entry name" value="PucR_C-HTH_sf"/>
</dbReference>
<feature type="domain" description="PucR C-terminal helix-turn-helix" evidence="1">
    <location>
        <begin position="333"/>
        <end position="388"/>
    </location>
</feature>
<sequence>MGGAMADVQFDQRDLRMLLREATRPDGTRMLLRWLAERLGVRALLLNRFGELVASYPEGPEPETAREQDLLAEAADTIASVLSQRFHAAAHDAGTHSVRVLAVDAEQLGPVLVVARRGAFPDDANALIADVVRLLRLRWRADEADRRRAELERAESLNREAILHMLMVGQLDGARRAAGALGQRLPDVLRVYLIECAGGDRAEAARRCSLVCGDRAWIIPCPAYHDQIIVLASASDAGTLESLDDELHEIADGALCIGAGEVVPLRDTAAGYRQAFHALAVARSNPTRFALFSPRAELDALLGVEGVVWARAVLAPLLDSTSERGQDPDSGELLATLHSWLSFYGRAAAQLKVHRNTVATRLRRIERTLSCDLTELETQAVLHLAVRLLDRPRRTAAVRGAVPDLDSVLDTDPVRQWAAAVLAPILDKDPRLFLDTLRTWLVNNARLDGTAAALGVSVPGARKRLLRIEEALGRSLLNGPSARYDLLFALRIRQRGWTDAAS</sequence>
<dbReference type="Gene3D" id="1.10.10.2840">
    <property type="entry name" value="PucR C-terminal helix-turn-helix domain"/>
    <property type="match status" value="2"/>
</dbReference>
<dbReference type="EMBL" id="BAAAGS010000021">
    <property type="protein sequence ID" value="GAA0532716.1"/>
    <property type="molecule type" value="Genomic_DNA"/>
</dbReference>
<accession>A0ABP3N0S7</accession>
<name>A0ABP3N0S7_SACER</name>
<protein>
    <submittedName>
        <fullName evidence="2">Helix-turn-helix domain-containing protein</fullName>
    </submittedName>
</protein>
<keyword evidence="3" id="KW-1185">Reference proteome</keyword>
<feature type="domain" description="PucR C-terminal helix-turn-helix" evidence="1">
    <location>
        <begin position="434"/>
        <end position="492"/>
    </location>
</feature>
<dbReference type="InterPro" id="IPR051448">
    <property type="entry name" value="CdaR-like_regulators"/>
</dbReference>
<dbReference type="Proteomes" id="UP001500729">
    <property type="component" value="Unassembled WGS sequence"/>
</dbReference>
<reference evidence="3" key="1">
    <citation type="journal article" date="2019" name="Int. J. Syst. Evol. Microbiol.">
        <title>The Global Catalogue of Microorganisms (GCM) 10K type strain sequencing project: providing services to taxonomists for standard genome sequencing and annotation.</title>
        <authorList>
            <consortium name="The Broad Institute Genomics Platform"/>
            <consortium name="The Broad Institute Genome Sequencing Center for Infectious Disease"/>
            <person name="Wu L."/>
            <person name="Ma J."/>
        </authorList>
    </citation>
    <scope>NUCLEOTIDE SEQUENCE [LARGE SCALE GENOMIC DNA]</scope>
    <source>
        <strain evidence="3">JCM 10303</strain>
    </source>
</reference>
<evidence type="ECO:0000259" key="1">
    <source>
        <dbReference type="Pfam" id="PF13556"/>
    </source>
</evidence>
<proteinExistence type="predicted"/>
<dbReference type="PANTHER" id="PTHR33744:SF1">
    <property type="entry name" value="DNA-BINDING TRANSCRIPTIONAL ACTIVATOR ADER"/>
    <property type="match status" value="1"/>
</dbReference>
<evidence type="ECO:0000313" key="2">
    <source>
        <dbReference type="EMBL" id="GAA0532716.1"/>
    </source>
</evidence>